<dbReference type="Proteomes" id="UP001472677">
    <property type="component" value="Unassembled WGS sequence"/>
</dbReference>
<proteinExistence type="predicted"/>
<feature type="domain" description="Terpene synthase metal-binding" evidence="1">
    <location>
        <begin position="39"/>
        <end position="120"/>
    </location>
</feature>
<dbReference type="Gene3D" id="1.10.600.10">
    <property type="entry name" value="Farnesyl Diphosphate Synthase"/>
    <property type="match status" value="1"/>
</dbReference>
<organism evidence="2 3">
    <name type="scientific">Hibiscus sabdariffa</name>
    <name type="common">roselle</name>
    <dbReference type="NCBI Taxonomy" id="183260"/>
    <lineage>
        <taxon>Eukaryota</taxon>
        <taxon>Viridiplantae</taxon>
        <taxon>Streptophyta</taxon>
        <taxon>Embryophyta</taxon>
        <taxon>Tracheophyta</taxon>
        <taxon>Spermatophyta</taxon>
        <taxon>Magnoliopsida</taxon>
        <taxon>eudicotyledons</taxon>
        <taxon>Gunneridae</taxon>
        <taxon>Pentapetalae</taxon>
        <taxon>rosids</taxon>
        <taxon>malvids</taxon>
        <taxon>Malvales</taxon>
        <taxon>Malvaceae</taxon>
        <taxon>Malvoideae</taxon>
        <taxon>Hibiscus</taxon>
    </lineage>
</organism>
<evidence type="ECO:0000313" key="3">
    <source>
        <dbReference type="Proteomes" id="UP001472677"/>
    </source>
</evidence>
<dbReference type="InterPro" id="IPR005630">
    <property type="entry name" value="Terpene_synthase_metal-bd"/>
</dbReference>
<keyword evidence="3" id="KW-1185">Reference proteome</keyword>
<comment type="caution">
    <text evidence="2">The sequence shown here is derived from an EMBL/GenBank/DDBJ whole genome shotgun (WGS) entry which is preliminary data.</text>
</comment>
<dbReference type="EMBL" id="JBBPBM010000613">
    <property type="protein sequence ID" value="KAK8493550.1"/>
    <property type="molecule type" value="Genomic_DNA"/>
</dbReference>
<protein>
    <recommendedName>
        <fullName evidence="1">Terpene synthase metal-binding domain-containing protein</fullName>
    </recommendedName>
</protein>
<name>A0ABR2AK89_9ROSI</name>
<evidence type="ECO:0000259" key="1">
    <source>
        <dbReference type="Pfam" id="PF03936"/>
    </source>
</evidence>
<dbReference type="InterPro" id="IPR008949">
    <property type="entry name" value="Isoprenoid_synthase_dom_sf"/>
</dbReference>
<sequence length="137" mass="16250">MIFWKGRSHWRIATTIIAIHLQSAGWESSFNLGLQESNSAFIRVGEVTRRQAFEWLRIDPYIMKASNVLDRFMDDIVSHKFEQLREHGSSSVDCYMKQHNLSEERTFKDFEYLLEDAWKDVTEEYMRPTVVTNDLLI</sequence>
<reference evidence="2 3" key="1">
    <citation type="journal article" date="2024" name="G3 (Bethesda)">
        <title>Genome assembly of Hibiscus sabdariffa L. provides insights into metabolisms of medicinal natural products.</title>
        <authorList>
            <person name="Kim T."/>
        </authorList>
    </citation>
    <scope>NUCLEOTIDE SEQUENCE [LARGE SCALE GENOMIC DNA]</scope>
    <source>
        <strain evidence="2">TK-2024</strain>
        <tissue evidence="2">Old leaves</tissue>
    </source>
</reference>
<dbReference type="SUPFAM" id="SSF48576">
    <property type="entry name" value="Terpenoid synthases"/>
    <property type="match status" value="1"/>
</dbReference>
<accession>A0ABR2AK89</accession>
<dbReference type="Pfam" id="PF03936">
    <property type="entry name" value="Terpene_synth_C"/>
    <property type="match status" value="1"/>
</dbReference>
<gene>
    <name evidence="2" type="ORF">V6N12_046327</name>
</gene>
<evidence type="ECO:0000313" key="2">
    <source>
        <dbReference type="EMBL" id="KAK8493550.1"/>
    </source>
</evidence>